<evidence type="ECO:0000313" key="2">
    <source>
        <dbReference type="EMBL" id="NBI27738.1"/>
    </source>
</evidence>
<evidence type="ECO:0000256" key="1">
    <source>
        <dbReference type="SAM" id="MobiDB-lite"/>
    </source>
</evidence>
<evidence type="ECO:0000313" key="3">
    <source>
        <dbReference type="Proteomes" id="UP000448943"/>
    </source>
</evidence>
<dbReference type="PANTHER" id="PTHR37166:SF1">
    <property type="entry name" value="PROTEIN FLAG"/>
    <property type="match status" value="1"/>
</dbReference>
<keyword evidence="2" id="KW-0282">Flagellum</keyword>
<feature type="compositionally biased region" description="Polar residues" evidence="1">
    <location>
        <begin position="17"/>
        <end position="38"/>
    </location>
</feature>
<accession>A0A6N9Q1W3</accession>
<feature type="region of interest" description="Disordered" evidence="1">
    <location>
        <begin position="1"/>
        <end position="38"/>
    </location>
</feature>
<dbReference type="SUPFAM" id="SSF160214">
    <property type="entry name" value="FlaG-like"/>
    <property type="match status" value="1"/>
</dbReference>
<dbReference type="Pfam" id="PF03646">
    <property type="entry name" value="FlaG"/>
    <property type="match status" value="1"/>
</dbReference>
<protein>
    <submittedName>
        <fullName evidence="2">Flagellar protein FlaG</fullName>
    </submittedName>
</protein>
<sequence length="132" mass="14669">MNVSFDSKSSNISLSSNEGVNQTNENSFRVNPSSESEQLAKTVKQLKLKEAEGETLSISEKQLVRLVEQSNKAMSLSSTSLEYSVHEVTNDIMVKVLDKETGELIREVPPEKIVDLLAKSLEMAGIIIDERR</sequence>
<dbReference type="Gene3D" id="3.30.160.170">
    <property type="entry name" value="FlaG-like"/>
    <property type="match status" value="1"/>
</dbReference>
<organism evidence="2 3">
    <name type="scientific">Chengkuizengella marina</name>
    <dbReference type="NCBI Taxonomy" id="2507566"/>
    <lineage>
        <taxon>Bacteria</taxon>
        <taxon>Bacillati</taxon>
        <taxon>Bacillota</taxon>
        <taxon>Bacilli</taxon>
        <taxon>Bacillales</taxon>
        <taxon>Paenibacillaceae</taxon>
        <taxon>Chengkuizengella</taxon>
    </lineage>
</organism>
<name>A0A6N9Q1W3_9BACL</name>
<keyword evidence="2" id="KW-0969">Cilium</keyword>
<comment type="caution">
    <text evidence="2">The sequence shown here is derived from an EMBL/GenBank/DDBJ whole genome shotgun (WGS) entry which is preliminary data.</text>
</comment>
<dbReference type="InterPro" id="IPR035924">
    <property type="entry name" value="FlaG-like_sf"/>
</dbReference>
<dbReference type="EMBL" id="SIJB01000005">
    <property type="protein sequence ID" value="NBI27738.1"/>
    <property type="molecule type" value="Genomic_DNA"/>
</dbReference>
<keyword evidence="3" id="KW-1185">Reference proteome</keyword>
<gene>
    <name evidence="2" type="ORF">ERL59_02025</name>
</gene>
<feature type="compositionally biased region" description="Low complexity" evidence="1">
    <location>
        <begin position="1"/>
        <end position="16"/>
    </location>
</feature>
<proteinExistence type="predicted"/>
<reference evidence="2 3" key="1">
    <citation type="submission" date="2019-01" db="EMBL/GenBank/DDBJ databases">
        <title>Chengkuizengella sp. nov., isolated from deep-sea sediment of East Pacific Ocean.</title>
        <authorList>
            <person name="Yang J."/>
            <person name="Lai Q."/>
            <person name="Shao Z."/>
        </authorList>
    </citation>
    <scope>NUCLEOTIDE SEQUENCE [LARGE SCALE GENOMIC DNA]</scope>
    <source>
        <strain evidence="2 3">YPA3-1-1</strain>
    </source>
</reference>
<dbReference type="Proteomes" id="UP000448943">
    <property type="component" value="Unassembled WGS sequence"/>
</dbReference>
<keyword evidence="2" id="KW-0966">Cell projection</keyword>
<dbReference type="InterPro" id="IPR005186">
    <property type="entry name" value="FlaG"/>
</dbReference>
<dbReference type="OrthoDB" id="9799867at2"/>
<dbReference type="AlphaFoldDB" id="A0A6N9Q1W3"/>
<dbReference type="PANTHER" id="PTHR37166">
    <property type="entry name" value="PROTEIN FLAG"/>
    <property type="match status" value="1"/>
</dbReference>